<proteinExistence type="predicted"/>
<organism evidence="1 2">
    <name type="scientific">Lophiostoma macrostomum CBS 122681</name>
    <dbReference type="NCBI Taxonomy" id="1314788"/>
    <lineage>
        <taxon>Eukaryota</taxon>
        <taxon>Fungi</taxon>
        <taxon>Dikarya</taxon>
        <taxon>Ascomycota</taxon>
        <taxon>Pezizomycotina</taxon>
        <taxon>Dothideomycetes</taxon>
        <taxon>Pleosporomycetidae</taxon>
        <taxon>Pleosporales</taxon>
        <taxon>Lophiostomataceae</taxon>
        <taxon>Lophiostoma</taxon>
    </lineage>
</organism>
<reference evidence="1" key="1">
    <citation type="journal article" date="2020" name="Stud. Mycol.">
        <title>101 Dothideomycetes genomes: a test case for predicting lifestyles and emergence of pathogens.</title>
        <authorList>
            <person name="Haridas S."/>
            <person name="Albert R."/>
            <person name="Binder M."/>
            <person name="Bloem J."/>
            <person name="Labutti K."/>
            <person name="Salamov A."/>
            <person name="Andreopoulos B."/>
            <person name="Baker S."/>
            <person name="Barry K."/>
            <person name="Bills G."/>
            <person name="Bluhm B."/>
            <person name="Cannon C."/>
            <person name="Castanera R."/>
            <person name="Culley D."/>
            <person name="Daum C."/>
            <person name="Ezra D."/>
            <person name="Gonzalez J."/>
            <person name="Henrissat B."/>
            <person name="Kuo A."/>
            <person name="Liang C."/>
            <person name="Lipzen A."/>
            <person name="Lutzoni F."/>
            <person name="Magnuson J."/>
            <person name="Mondo S."/>
            <person name="Nolan M."/>
            <person name="Ohm R."/>
            <person name="Pangilinan J."/>
            <person name="Park H.-J."/>
            <person name="Ramirez L."/>
            <person name="Alfaro M."/>
            <person name="Sun H."/>
            <person name="Tritt A."/>
            <person name="Yoshinaga Y."/>
            <person name="Zwiers L.-H."/>
            <person name="Turgeon B."/>
            <person name="Goodwin S."/>
            <person name="Spatafora J."/>
            <person name="Crous P."/>
            <person name="Grigoriev I."/>
        </authorList>
    </citation>
    <scope>NUCLEOTIDE SEQUENCE</scope>
    <source>
        <strain evidence="1">CBS 122681</strain>
    </source>
</reference>
<accession>A0A6A6SQY3</accession>
<dbReference type="Proteomes" id="UP000799324">
    <property type="component" value="Unassembled WGS sequence"/>
</dbReference>
<evidence type="ECO:0000313" key="1">
    <source>
        <dbReference type="EMBL" id="KAF2650050.1"/>
    </source>
</evidence>
<name>A0A6A6SQY3_9PLEO</name>
<sequence>MSEFRALYTQSHNWEDVRISGVGVIGVIGHGPQFVPKDELVRYDDPGMAPVHTTPVILYSKSLTITGTSGYSIGQSPWGFPIHASCWKISNWSMDAEPSTNIAYLTSVCRCLPLVIIALLGDPLQVIRRLDTSIRLLWEECLSKCCIRTCTATTP</sequence>
<evidence type="ECO:0000313" key="2">
    <source>
        <dbReference type="Proteomes" id="UP000799324"/>
    </source>
</evidence>
<gene>
    <name evidence="1" type="ORF">K491DRAFT_697622</name>
</gene>
<keyword evidence="2" id="KW-1185">Reference proteome</keyword>
<dbReference type="AlphaFoldDB" id="A0A6A6SQY3"/>
<dbReference type="OrthoDB" id="3743754at2759"/>
<protein>
    <submittedName>
        <fullName evidence="1">Uncharacterized protein</fullName>
    </submittedName>
</protein>
<dbReference type="EMBL" id="MU004469">
    <property type="protein sequence ID" value="KAF2650050.1"/>
    <property type="molecule type" value="Genomic_DNA"/>
</dbReference>